<proteinExistence type="inferred from homology"/>
<dbReference type="GO" id="GO:0031838">
    <property type="term" value="C:haptoglobin-hemoglobin complex"/>
    <property type="evidence" value="ECO:0007669"/>
    <property type="project" value="TreeGrafter"/>
</dbReference>
<keyword evidence="2 9" id="KW-0813">Transport</keyword>
<dbReference type="InterPro" id="IPR009050">
    <property type="entry name" value="Globin-like_sf"/>
</dbReference>
<dbReference type="GO" id="GO:0005833">
    <property type="term" value="C:hemoglobin complex"/>
    <property type="evidence" value="ECO:0007669"/>
    <property type="project" value="InterPro"/>
</dbReference>
<dbReference type="GO" id="GO:0020037">
    <property type="term" value="F:heme binding"/>
    <property type="evidence" value="ECO:0007669"/>
    <property type="project" value="InterPro"/>
</dbReference>
<dbReference type="PANTHER" id="PTHR11442:SF15">
    <property type="entry name" value="HEMOGLOBIN SUBUNIT THETA-1"/>
    <property type="match status" value="1"/>
</dbReference>
<dbReference type="InterPro" id="IPR002338">
    <property type="entry name" value="Hemoglobin_a-typ"/>
</dbReference>
<keyword evidence="4 9" id="KW-0349">Heme</keyword>
<dbReference type="GO" id="GO:0005344">
    <property type="term" value="F:oxygen carrier activity"/>
    <property type="evidence" value="ECO:0007669"/>
    <property type="project" value="UniProtKB-KW"/>
</dbReference>
<dbReference type="InterPro" id="IPR050056">
    <property type="entry name" value="Hemoglobin_oxygen_transport"/>
</dbReference>
<name>A0A8C6I0R4_MUSSI</name>
<evidence type="ECO:0000259" key="10">
    <source>
        <dbReference type="PROSITE" id="PS01033"/>
    </source>
</evidence>
<keyword evidence="12" id="KW-1185">Reference proteome</keyword>
<evidence type="ECO:0000256" key="4">
    <source>
        <dbReference type="ARBA" id="ARBA00022617"/>
    </source>
</evidence>
<evidence type="ECO:0000313" key="12">
    <source>
        <dbReference type="Proteomes" id="UP000694415"/>
    </source>
</evidence>
<dbReference type="Proteomes" id="UP000694415">
    <property type="component" value="Unplaced"/>
</dbReference>
<dbReference type="GO" id="GO:0042744">
    <property type="term" value="P:hydrogen peroxide catabolic process"/>
    <property type="evidence" value="ECO:0007669"/>
    <property type="project" value="TreeGrafter"/>
</dbReference>
<evidence type="ECO:0000256" key="9">
    <source>
        <dbReference type="RuleBase" id="RU000356"/>
    </source>
</evidence>
<dbReference type="Pfam" id="PF00042">
    <property type="entry name" value="Globin"/>
    <property type="match status" value="1"/>
</dbReference>
<dbReference type="GO" id="GO:0031720">
    <property type="term" value="F:haptoglobin binding"/>
    <property type="evidence" value="ECO:0007669"/>
    <property type="project" value="TreeGrafter"/>
</dbReference>
<keyword evidence="7" id="KW-0007">Acetylation</keyword>
<reference evidence="11" key="1">
    <citation type="submission" date="2025-08" db="UniProtKB">
        <authorList>
            <consortium name="Ensembl"/>
        </authorList>
    </citation>
    <scope>IDENTIFICATION</scope>
</reference>
<evidence type="ECO:0000256" key="6">
    <source>
        <dbReference type="ARBA" id="ARBA00022723"/>
    </source>
</evidence>
<protein>
    <submittedName>
        <fullName evidence="11">Hemoglobin, theta 1A</fullName>
    </submittedName>
</protein>
<dbReference type="PRINTS" id="PR00612">
    <property type="entry name" value="ALPHAHAEM"/>
</dbReference>
<feature type="domain" description="Globin" evidence="10">
    <location>
        <begin position="2"/>
        <end position="143"/>
    </location>
</feature>
<dbReference type="PROSITE" id="PS01033">
    <property type="entry name" value="GLOBIN"/>
    <property type="match status" value="1"/>
</dbReference>
<evidence type="ECO:0000256" key="2">
    <source>
        <dbReference type="ARBA" id="ARBA00022448"/>
    </source>
</evidence>
<dbReference type="AlphaFoldDB" id="A0A8C6I0R4"/>
<keyword evidence="5 9" id="KW-0561">Oxygen transport</keyword>
<dbReference type="GO" id="GO:0046872">
    <property type="term" value="F:metal ion binding"/>
    <property type="evidence" value="ECO:0007669"/>
    <property type="project" value="UniProtKB-KW"/>
</dbReference>
<dbReference type="Ensembl" id="ENSMSIT00000036308.1">
    <property type="protein sequence ID" value="ENSMSIP00000028803.1"/>
    <property type="gene ID" value="ENSMSIG00000023834.1"/>
</dbReference>
<keyword evidence="3" id="KW-0597">Phosphoprotein</keyword>
<evidence type="ECO:0000256" key="8">
    <source>
        <dbReference type="ARBA" id="ARBA00023004"/>
    </source>
</evidence>
<sequence>MARSQDDQWLVLALWKKMGSNVGIYATEALERTFVAFPSTKTYFPHLDLRPGSSQVKAHAQKVADALTLATQHLDDLPASLSALSDLHAHKLCVDPANFQFFSHCLLVTLARHYPGDFSLDACLFGQVSGSRDFSTGLKIILN</sequence>
<keyword evidence="6" id="KW-0479">Metal-binding</keyword>
<dbReference type="GeneTree" id="ENSGT00940000162598"/>
<dbReference type="Gene3D" id="1.10.490.10">
    <property type="entry name" value="Globins"/>
    <property type="match status" value="1"/>
</dbReference>
<evidence type="ECO:0000256" key="5">
    <source>
        <dbReference type="ARBA" id="ARBA00022621"/>
    </source>
</evidence>
<dbReference type="SUPFAM" id="SSF46458">
    <property type="entry name" value="Globin-like"/>
    <property type="match status" value="1"/>
</dbReference>
<dbReference type="InterPro" id="IPR012292">
    <property type="entry name" value="Globin/Proto"/>
</dbReference>
<dbReference type="GO" id="GO:0004601">
    <property type="term" value="F:peroxidase activity"/>
    <property type="evidence" value="ECO:0007669"/>
    <property type="project" value="TreeGrafter"/>
</dbReference>
<dbReference type="PANTHER" id="PTHR11442">
    <property type="entry name" value="HEMOGLOBIN FAMILY MEMBER"/>
    <property type="match status" value="1"/>
</dbReference>
<dbReference type="InterPro" id="IPR000971">
    <property type="entry name" value="Globin"/>
</dbReference>
<evidence type="ECO:0000256" key="7">
    <source>
        <dbReference type="ARBA" id="ARBA00022990"/>
    </source>
</evidence>
<reference evidence="11" key="2">
    <citation type="submission" date="2025-09" db="UniProtKB">
        <authorList>
            <consortium name="Ensembl"/>
        </authorList>
    </citation>
    <scope>IDENTIFICATION</scope>
</reference>
<dbReference type="GO" id="GO:0048821">
    <property type="term" value="P:erythrocyte development"/>
    <property type="evidence" value="ECO:0007669"/>
    <property type="project" value="UniProtKB-ARBA"/>
</dbReference>
<comment type="similarity">
    <text evidence="1 9">Belongs to the globin family.</text>
</comment>
<evidence type="ECO:0000256" key="1">
    <source>
        <dbReference type="ARBA" id="ARBA00008705"/>
    </source>
</evidence>
<dbReference type="GO" id="GO:0072562">
    <property type="term" value="C:blood microparticle"/>
    <property type="evidence" value="ECO:0007669"/>
    <property type="project" value="TreeGrafter"/>
</dbReference>
<keyword evidence="8" id="KW-0408">Iron</keyword>
<organism evidence="11 12">
    <name type="scientific">Mus spicilegus</name>
    <name type="common">Mound-building mouse</name>
    <dbReference type="NCBI Taxonomy" id="10103"/>
    <lineage>
        <taxon>Eukaryota</taxon>
        <taxon>Metazoa</taxon>
        <taxon>Chordata</taxon>
        <taxon>Craniata</taxon>
        <taxon>Vertebrata</taxon>
        <taxon>Euteleostomi</taxon>
        <taxon>Mammalia</taxon>
        <taxon>Eutheria</taxon>
        <taxon>Euarchontoglires</taxon>
        <taxon>Glires</taxon>
        <taxon>Rodentia</taxon>
        <taxon>Myomorpha</taxon>
        <taxon>Muroidea</taxon>
        <taxon>Muridae</taxon>
        <taxon>Murinae</taxon>
        <taxon>Mus</taxon>
        <taxon>Mus</taxon>
    </lineage>
</organism>
<dbReference type="GO" id="GO:0019825">
    <property type="term" value="F:oxygen binding"/>
    <property type="evidence" value="ECO:0007669"/>
    <property type="project" value="InterPro"/>
</dbReference>
<dbReference type="GO" id="GO:0043177">
    <property type="term" value="F:organic acid binding"/>
    <property type="evidence" value="ECO:0007669"/>
    <property type="project" value="TreeGrafter"/>
</dbReference>
<evidence type="ECO:0000313" key="11">
    <source>
        <dbReference type="Ensembl" id="ENSMSIP00000028803.1"/>
    </source>
</evidence>
<accession>A0A8C6I0R4</accession>
<evidence type="ECO:0000256" key="3">
    <source>
        <dbReference type="ARBA" id="ARBA00022553"/>
    </source>
</evidence>
<dbReference type="FunFam" id="1.10.490.10:FF:000002">
    <property type="entry name" value="Hemoglobin subunit alpha"/>
    <property type="match status" value="1"/>
</dbReference>